<dbReference type="EMBL" id="VTPC01090904">
    <property type="protein sequence ID" value="KAF2880806.1"/>
    <property type="molecule type" value="Genomic_DNA"/>
</dbReference>
<evidence type="ECO:0000313" key="1">
    <source>
        <dbReference type="EMBL" id="KAF2880806.1"/>
    </source>
</evidence>
<sequence length="193" mass="22484">MPRQTHTYVALLEVTYKQSVRTINEYTVAGNVEDQVLVSSFKRNDTEPQYNRGHHKKTQIFLRTYNFYMPFENPQTGQMNRYELVSAEGTMDNVELFPEFLAPLQDRSESDYQLMDDLGIPNQPQFIYNLDEKGCRLTLYHGQPVLARRRQLPVNLLTNEQAKNVIIVACMCAGTCNFAYDHFQGIKEEKYLL</sequence>
<accession>A0A8K0C8K1</accession>
<dbReference type="AlphaFoldDB" id="A0A8K0C8K1"/>
<comment type="caution">
    <text evidence="1">The sequence shown here is derived from an EMBL/GenBank/DDBJ whole genome shotgun (WGS) entry which is preliminary data.</text>
</comment>
<dbReference type="Proteomes" id="UP000801492">
    <property type="component" value="Unassembled WGS sequence"/>
</dbReference>
<proteinExistence type="predicted"/>
<organism evidence="1 2">
    <name type="scientific">Ignelater luminosus</name>
    <name type="common">Cucubano</name>
    <name type="synonym">Pyrophorus luminosus</name>
    <dbReference type="NCBI Taxonomy" id="2038154"/>
    <lineage>
        <taxon>Eukaryota</taxon>
        <taxon>Metazoa</taxon>
        <taxon>Ecdysozoa</taxon>
        <taxon>Arthropoda</taxon>
        <taxon>Hexapoda</taxon>
        <taxon>Insecta</taxon>
        <taxon>Pterygota</taxon>
        <taxon>Neoptera</taxon>
        <taxon>Endopterygota</taxon>
        <taxon>Coleoptera</taxon>
        <taxon>Polyphaga</taxon>
        <taxon>Elateriformia</taxon>
        <taxon>Elateroidea</taxon>
        <taxon>Elateridae</taxon>
        <taxon>Agrypninae</taxon>
        <taxon>Pyrophorini</taxon>
        <taxon>Ignelater</taxon>
    </lineage>
</organism>
<evidence type="ECO:0000313" key="2">
    <source>
        <dbReference type="Proteomes" id="UP000801492"/>
    </source>
</evidence>
<name>A0A8K0C8K1_IGNLU</name>
<protein>
    <submittedName>
        <fullName evidence="1">Uncharacterized protein</fullName>
    </submittedName>
</protein>
<reference evidence="1" key="1">
    <citation type="submission" date="2019-08" db="EMBL/GenBank/DDBJ databases">
        <title>The genome of the North American firefly Photinus pyralis.</title>
        <authorList>
            <consortium name="Photinus pyralis genome working group"/>
            <person name="Fallon T.R."/>
            <person name="Sander Lower S.E."/>
            <person name="Weng J.-K."/>
        </authorList>
    </citation>
    <scope>NUCLEOTIDE SEQUENCE</scope>
    <source>
        <strain evidence="1">TRF0915ILg1</strain>
        <tissue evidence="1">Whole body</tissue>
    </source>
</reference>
<keyword evidence="2" id="KW-1185">Reference proteome</keyword>
<gene>
    <name evidence="1" type="ORF">ILUMI_25363</name>
</gene>